<accession>A0ABN1MUH6</accession>
<comment type="caution">
    <text evidence="4">The sequence shown here is derived from an EMBL/GenBank/DDBJ whole genome shotgun (WGS) entry which is preliminary data.</text>
</comment>
<dbReference type="InterPro" id="IPR018976">
    <property type="entry name" value="Imelysin-like"/>
</dbReference>
<comment type="subcellular location">
    <subcellularLocation>
        <location evidence="1">Cell envelope</location>
    </subcellularLocation>
</comment>
<evidence type="ECO:0000259" key="3">
    <source>
        <dbReference type="Pfam" id="PF09375"/>
    </source>
</evidence>
<sequence>MRYLTIVAFVTLAFVSCKKEEDDSSSAAFDKGAMLTNLADNTILPALADYQEKVAELKSAFDTFETDASSANFDLLREKWQAAYLAYQTVKMYDFGPFRNYGYKGATGTFPTDTAVVESNISSGTYNLASAGNTVAIGFSALDYLLYNPDAFTRLNEVGYKTYTKDVIYKLSDETTAVVSAWSSYRSTFVSSTGTETTSSFSELVNEFNRDYELAKTAKLGIPIGIQSFGIQLPEYIEAPYSGISLDLLRTNIASIHRLYNGKSHAGSSNGSGFDDYLVHLEKSALNTTINNTFDQIITKIDTFQGTLEEEMQSNPSELEALYNLIQSQVVNLKTDMTSSFGVLITYQDNDGD</sequence>
<dbReference type="Gene3D" id="1.20.1420.20">
    <property type="entry name" value="M75 peptidase, HXXE motif"/>
    <property type="match status" value="1"/>
</dbReference>
<dbReference type="RefSeq" id="WP_343790125.1">
    <property type="nucleotide sequence ID" value="NZ_BAAAFH010000022.1"/>
</dbReference>
<dbReference type="InterPro" id="IPR038352">
    <property type="entry name" value="Imelysin_sf"/>
</dbReference>
<dbReference type="EMBL" id="BAAAFH010000022">
    <property type="protein sequence ID" value="GAA0876712.1"/>
    <property type="molecule type" value="Genomic_DNA"/>
</dbReference>
<dbReference type="Pfam" id="PF09375">
    <property type="entry name" value="Peptidase_M75"/>
    <property type="match status" value="1"/>
</dbReference>
<organism evidence="4 5">
    <name type="scientific">Wandonia haliotis</name>
    <dbReference type="NCBI Taxonomy" id="574963"/>
    <lineage>
        <taxon>Bacteria</taxon>
        <taxon>Pseudomonadati</taxon>
        <taxon>Bacteroidota</taxon>
        <taxon>Flavobacteriia</taxon>
        <taxon>Flavobacteriales</taxon>
        <taxon>Crocinitomicaceae</taxon>
        <taxon>Wandonia</taxon>
    </lineage>
</organism>
<dbReference type="CDD" id="cd14659">
    <property type="entry name" value="Imelysin-like_IPPA"/>
    <property type="match status" value="1"/>
</dbReference>
<feature type="domain" description="Imelysin-like" evidence="3">
    <location>
        <begin position="43"/>
        <end position="324"/>
    </location>
</feature>
<keyword evidence="2" id="KW-0732">Signal</keyword>
<dbReference type="PROSITE" id="PS51257">
    <property type="entry name" value="PROKAR_LIPOPROTEIN"/>
    <property type="match status" value="1"/>
</dbReference>
<evidence type="ECO:0000313" key="4">
    <source>
        <dbReference type="EMBL" id="GAA0876712.1"/>
    </source>
</evidence>
<evidence type="ECO:0000256" key="1">
    <source>
        <dbReference type="ARBA" id="ARBA00004196"/>
    </source>
</evidence>
<keyword evidence="5" id="KW-1185">Reference proteome</keyword>
<gene>
    <name evidence="4" type="ORF">GCM10009118_31220</name>
</gene>
<dbReference type="Proteomes" id="UP001501126">
    <property type="component" value="Unassembled WGS sequence"/>
</dbReference>
<reference evidence="4 5" key="1">
    <citation type="journal article" date="2019" name="Int. J. Syst. Evol. Microbiol.">
        <title>The Global Catalogue of Microorganisms (GCM) 10K type strain sequencing project: providing services to taxonomists for standard genome sequencing and annotation.</title>
        <authorList>
            <consortium name="The Broad Institute Genomics Platform"/>
            <consortium name="The Broad Institute Genome Sequencing Center for Infectious Disease"/>
            <person name="Wu L."/>
            <person name="Ma J."/>
        </authorList>
    </citation>
    <scope>NUCLEOTIDE SEQUENCE [LARGE SCALE GENOMIC DNA]</scope>
    <source>
        <strain evidence="4 5">JCM 16083</strain>
    </source>
</reference>
<evidence type="ECO:0000313" key="5">
    <source>
        <dbReference type="Proteomes" id="UP001501126"/>
    </source>
</evidence>
<proteinExistence type="predicted"/>
<evidence type="ECO:0000256" key="2">
    <source>
        <dbReference type="ARBA" id="ARBA00022729"/>
    </source>
</evidence>
<name>A0ABN1MUH6_9FLAO</name>
<protein>
    <recommendedName>
        <fullName evidence="3">Imelysin-like domain-containing protein</fullName>
    </recommendedName>
</protein>
<dbReference type="InterPro" id="IPR034984">
    <property type="entry name" value="Imelysin-like_IPPA"/>
</dbReference>